<dbReference type="Proteomes" id="UP000242638">
    <property type="component" value="Unassembled WGS sequence"/>
</dbReference>
<reference evidence="4" key="1">
    <citation type="submission" date="2013-11" db="EMBL/GenBank/DDBJ databases">
        <title>The genomic landscape of the Guanapo guppy.</title>
        <authorList>
            <person name="Kuenstner A."/>
            <person name="Dreyer C."/>
        </authorList>
    </citation>
    <scope>NUCLEOTIDE SEQUENCE</scope>
    <source>
        <strain evidence="4">Guanapo</strain>
    </source>
</reference>
<feature type="region of interest" description="Disordered" evidence="1">
    <location>
        <begin position="295"/>
        <end position="317"/>
    </location>
</feature>
<feature type="compositionally biased region" description="Polar residues" evidence="1">
    <location>
        <begin position="295"/>
        <end position="311"/>
    </location>
</feature>
<feature type="compositionally biased region" description="Low complexity" evidence="1">
    <location>
        <begin position="353"/>
        <end position="363"/>
    </location>
</feature>
<dbReference type="InterPro" id="IPR028045">
    <property type="entry name" value="HROB"/>
</dbReference>
<reference evidence="3" key="3">
    <citation type="submission" date="2025-09" db="UniProtKB">
        <authorList>
            <consortium name="Ensembl"/>
        </authorList>
    </citation>
    <scope>IDENTIFICATION</scope>
    <source>
        <strain evidence="3">Guanapo</strain>
    </source>
</reference>
<dbReference type="Ensembl" id="ENSPRET00000014203.1">
    <property type="protein sequence ID" value="ENSPREP00000014058.1"/>
    <property type="gene ID" value="ENSPREG00000009541.1"/>
</dbReference>
<evidence type="ECO:0000259" key="2">
    <source>
        <dbReference type="Pfam" id="PF15072"/>
    </source>
</evidence>
<dbReference type="OMA" id="QSHAHAK"/>
<accession>A0A3P9NX71</accession>
<name>A0A3P9NX71_POERE</name>
<evidence type="ECO:0000313" key="3">
    <source>
        <dbReference type="Ensembl" id="ENSPREP00000014058.1"/>
    </source>
</evidence>
<dbReference type="AlphaFoldDB" id="A0A3P9NX71"/>
<organism evidence="3 4">
    <name type="scientific">Poecilia reticulata</name>
    <name type="common">Guppy</name>
    <name type="synonym">Acanthophacelus reticulatus</name>
    <dbReference type="NCBI Taxonomy" id="8081"/>
    <lineage>
        <taxon>Eukaryota</taxon>
        <taxon>Metazoa</taxon>
        <taxon>Chordata</taxon>
        <taxon>Craniata</taxon>
        <taxon>Vertebrata</taxon>
        <taxon>Euteleostomi</taxon>
        <taxon>Actinopterygii</taxon>
        <taxon>Neopterygii</taxon>
        <taxon>Teleostei</taxon>
        <taxon>Neoteleostei</taxon>
        <taxon>Acanthomorphata</taxon>
        <taxon>Ovalentaria</taxon>
        <taxon>Atherinomorphae</taxon>
        <taxon>Cyprinodontiformes</taxon>
        <taxon>Poeciliidae</taxon>
        <taxon>Poeciliinae</taxon>
        <taxon>Poecilia</taxon>
    </lineage>
</organism>
<evidence type="ECO:0000313" key="4">
    <source>
        <dbReference type="Proteomes" id="UP000242638"/>
    </source>
</evidence>
<feature type="domain" description="Homologous recombination OB-fold protein OB-fold" evidence="2">
    <location>
        <begin position="438"/>
        <end position="501"/>
    </location>
</feature>
<proteinExistence type="predicted"/>
<dbReference type="Pfam" id="PF15072">
    <property type="entry name" value="HROB"/>
    <property type="match status" value="1"/>
</dbReference>
<sequence>MLVDILRLLNPSLVISCAFEDVKSLDSVLQTCKLSGLFSLDEDFDDEVTHLVHMSDYHSVLFPFGDLLTSVCFPLSQDVLGPDWSPCSVAGPSKAAAAVSSCSLRASSVSHRDQEKTCHQPTGEKLAELCNGAVSGSAMHSGAAQTVAQGLRQICSSSNTACTAEDDFDDWDVDLADLDECDYQTRQLSTPAAPEPPSSVKTLRPSTYVTIQTPSTRSMQDTSSYCNSIAAPQSLSSAHLHFSRIPAVSPAPSSFSRIPAVSPAPSSFSRTPSHPRQLQKPWMTPQAASQARTLFNTVSPGPPTSVNSSALSPHPLHTPVLTNRLVQLVSASSKLPKKRQRSEAHQPQTRRFPGPAGLLPQQPQGQNLDEIVVSVPNTPSHGAACSSSQSEEEEFSGRAWAAMKAEMGLDERNPSCFLHTYSVVMVLRKAALKQLPRNKVPNMAVLLKSIIHTNADAKAVFKDPTGEIQGTVHRRLLEERCEELKAGAVLLLKQVRLVRKRFICGCFLSIPPQPLPERDAQQPAADLLSCWGQPVHSAPPVCLGEYDDLDELLGEIQEDAYSF</sequence>
<evidence type="ECO:0000256" key="1">
    <source>
        <dbReference type="SAM" id="MobiDB-lite"/>
    </source>
</evidence>
<protein>
    <submittedName>
        <fullName evidence="3">Homologous recombination factor with OB-fold</fullName>
    </submittedName>
</protein>
<dbReference type="InterPro" id="IPR058570">
    <property type="entry name" value="HROB_OB"/>
</dbReference>
<dbReference type="PANTHER" id="PTHR14523">
    <property type="entry name" value="UNCHARACTERIZED PROTEIN C17ORF53 HOMOLOG"/>
    <property type="match status" value="1"/>
</dbReference>
<dbReference type="PANTHER" id="PTHR14523:SF1">
    <property type="entry name" value="HOMOLOGOUS RECOMBINATION OB-FOLD PROTEIN"/>
    <property type="match status" value="1"/>
</dbReference>
<reference evidence="3" key="2">
    <citation type="submission" date="2025-08" db="UniProtKB">
        <authorList>
            <consortium name="Ensembl"/>
        </authorList>
    </citation>
    <scope>IDENTIFICATION</scope>
    <source>
        <strain evidence="3">Guanapo</strain>
    </source>
</reference>
<feature type="region of interest" description="Disordered" evidence="1">
    <location>
        <begin position="331"/>
        <end position="363"/>
    </location>
</feature>
<dbReference type="GeneTree" id="ENSGT00400000022305"/>
<dbReference type="GO" id="GO:0000725">
    <property type="term" value="P:recombinational repair"/>
    <property type="evidence" value="ECO:0007669"/>
    <property type="project" value="InterPro"/>
</dbReference>
<keyword evidence="4" id="KW-1185">Reference proteome</keyword>